<dbReference type="Pfam" id="PF00023">
    <property type="entry name" value="Ank"/>
    <property type="match status" value="1"/>
</dbReference>
<dbReference type="PROSITE" id="PS50297">
    <property type="entry name" value="ANK_REP_REGION"/>
    <property type="match status" value="3"/>
</dbReference>
<keyword evidence="1" id="KW-0677">Repeat</keyword>
<keyword evidence="2 3" id="KW-0040">ANK repeat</keyword>
<feature type="repeat" description="ANK" evidence="3">
    <location>
        <begin position="107"/>
        <end position="131"/>
    </location>
</feature>
<dbReference type="GO" id="GO:0004842">
    <property type="term" value="F:ubiquitin-protein transferase activity"/>
    <property type="evidence" value="ECO:0007669"/>
    <property type="project" value="TreeGrafter"/>
</dbReference>
<evidence type="ECO:0000256" key="1">
    <source>
        <dbReference type="ARBA" id="ARBA00022737"/>
    </source>
</evidence>
<organism evidence="5">
    <name type="scientific">Polytomella parva</name>
    <dbReference type="NCBI Taxonomy" id="51329"/>
    <lineage>
        <taxon>Eukaryota</taxon>
        <taxon>Viridiplantae</taxon>
        <taxon>Chlorophyta</taxon>
        <taxon>core chlorophytes</taxon>
        <taxon>Chlorophyceae</taxon>
        <taxon>CS clade</taxon>
        <taxon>Chlamydomonadales</taxon>
        <taxon>Chlamydomonadaceae</taxon>
        <taxon>Polytomella</taxon>
    </lineage>
</organism>
<dbReference type="EMBL" id="HBFM01022287">
    <property type="protein sequence ID" value="CAD8779771.1"/>
    <property type="molecule type" value="Transcribed_RNA"/>
</dbReference>
<dbReference type="Gene3D" id="1.25.40.20">
    <property type="entry name" value="Ankyrin repeat-containing domain"/>
    <property type="match status" value="2"/>
</dbReference>
<evidence type="ECO:0000256" key="3">
    <source>
        <dbReference type="PROSITE-ProRule" id="PRU00023"/>
    </source>
</evidence>
<dbReference type="SMART" id="SM00248">
    <property type="entry name" value="ANK"/>
    <property type="match status" value="4"/>
</dbReference>
<protein>
    <submittedName>
        <fullName evidence="5">Uncharacterized protein</fullName>
    </submittedName>
</protein>
<feature type="region of interest" description="Disordered" evidence="4">
    <location>
        <begin position="170"/>
        <end position="189"/>
    </location>
</feature>
<dbReference type="PANTHER" id="PTHR24171:SF8">
    <property type="entry name" value="BRCA1-ASSOCIATED RING DOMAIN PROTEIN 1"/>
    <property type="match status" value="1"/>
</dbReference>
<dbReference type="Pfam" id="PF12796">
    <property type="entry name" value="Ank_2"/>
    <property type="match status" value="1"/>
</dbReference>
<evidence type="ECO:0000256" key="2">
    <source>
        <dbReference type="ARBA" id="ARBA00023043"/>
    </source>
</evidence>
<dbReference type="GO" id="GO:0085020">
    <property type="term" value="P:protein K6-linked ubiquitination"/>
    <property type="evidence" value="ECO:0007669"/>
    <property type="project" value="TreeGrafter"/>
</dbReference>
<name>A0A7S0YHL7_9CHLO</name>
<proteinExistence type="predicted"/>
<dbReference type="InterPro" id="IPR036770">
    <property type="entry name" value="Ankyrin_rpt-contain_sf"/>
</dbReference>
<evidence type="ECO:0000313" key="5">
    <source>
        <dbReference type="EMBL" id="CAD8779771.1"/>
    </source>
</evidence>
<feature type="repeat" description="ANK" evidence="3">
    <location>
        <begin position="143"/>
        <end position="175"/>
    </location>
</feature>
<accession>A0A7S0YHL7</accession>
<dbReference type="PANTHER" id="PTHR24171">
    <property type="entry name" value="ANKYRIN REPEAT DOMAIN-CONTAINING PROTEIN 39-RELATED"/>
    <property type="match status" value="1"/>
</dbReference>
<evidence type="ECO:0000256" key="4">
    <source>
        <dbReference type="SAM" id="MobiDB-lite"/>
    </source>
</evidence>
<dbReference type="PROSITE" id="PS50088">
    <property type="entry name" value="ANK_REPEAT"/>
    <property type="match status" value="3"/>
</dbReference>
<dbReference type="AlphaFoldDB" id="A0A7S0YHL7"/>
<gene>
    <name evidence="5" type="ORF">PPAR00522_LOCUS14480</name>
</gene>
<sequence length="212" mass="23141">MAADIPEKVEEDQEYTWLQQQMAAQAAQVEEEVEDEEMIPIALYDAAEQGDLEGIKNVFQEYPSINISTAGPDGDTALHLACLYGHNDVVEALIEKGADVNAINAEDGSTTVHDAAAGGYLEICKKLLARGNVEMLMSAVDEDGDIPLHHASRGDHLEVVQYFISLNADPTKRNKEGRTPAQESESEEVKKFLQQIVADRVRAAMQASNQSA</sequence>
<dbReference type="SUPFAM" id="SSF48403">
    <property type="entry name" value="Ankyrin repeat"/>
    <property type="match status" value="1"/>
</dbReference>
<feature type="repeat" description="ANK" evidence="3">
    <location>
        <begin position="73"/>
        <end position="105"/>
    </location>
</feature>
<dbReference type="InterPro" id="IPR002110">
    <property type="entry name" value="Ankyrin_rpt"/>
</dbReference>
<reference evidence="5" key="1">
    <citation type="submission" date="2021-01" db="EMBL/GenBank/DDBJ databases">
        <authorList>
            <person name="Corre E."/>
            <person name="Pelletier E."/>
            <person name="Niang G."/>
            <person name="Scheremetjew M."/>
            <person name="Finn R."/>
            <person name="Kale V."/>
            <person name="Holt S."/>
            <person name="Cochrane G."/>
            <person name="Meng A."/>
            <person name="Brown T."/>
            <person name="Cohen L."/>
        </authorList>
    </citation>
    <scope>NUCLEOTIDE SEQUENCE</scope>
    <source>
        <strain evidence="5">SAG 63-3</strain>
    </source>
</reference>